<evidence type="ECO:0000313" key="2">
    <source>
        <dbReference type="EMBL" id="KAF0541168.1"/>
    </source>
</evidence>
<feature type="compositionally biased region" description="Basic and acidic residues" evidence="1">
    <location>
        <begin position="49"/>
        <end position="72"/>
    </location>
</feature>
<name>A0A8H4ERS5_GIGMA</name>
<sequence>MFQIKDPTFQPCSYQQPTSSTSFNTKIDCVNDKFDERLNNKSDELLYNESDKRLNNESHELLGNKSDKHLDNESQECLNEESDEQSDAGFNEQVKLYEGI</sequence>
<keyword evidence="3" id="KW-1185">Reference proteome</keyword>
<accession>A0A8H4ERS5</accession>
<evidence type="ECO:0000256" key="1">
    <source>
        <dbReference type="SAM" id="MobiDB-lite"/>
    </source>
</evidence>
<feature type="region of interest" description="Disordered" evidence="1">
    <location>
        <begin position="49"/>
        <end position="91"/>
    </location>
</feature>
<protein>
    <submittedName>
        <fullName evidence="2">Uncharacterized protein</fullName>
    </submittedName>
</protein>
<feature type="region of interest" description="Disordered" evidence="1">
    <location>
        <begin position="1"/>
        <end position="25"/>
    </location>
</feature>
<evidence type="ECO:0000313" key="3">
    <source>
        <dbReference type="Proteomes" id="UP000439903"/>
    </source>
</evidence>
<proteinExistence type="predicted"/>
<dbReference type="AlphaFoldDB" id="A0A8H4ERS5"/>
<reference evidence="2 3" key="1">
    <citation type="journal article" date="2019" name="Environ. Microbiol.">
        <title>At the nexus of three kingdoms: the genome of the mycorrhizal fungus Gigaspora margarita provides insights into plant, endobacterial and fungal interactions.</title>
        <authorList>
            <person name="Venice F."/>
            <person name="Ghignone S."/>
            <person name="Salvioli di Fossalunga A."/>
            <person name="Amselem J."/>
            <person name="Novero M."/>
            <person name="Xianan X."/>
            <person name="Sedzielewska Toro K."/>
            <person name="Morin E."/>
            <person name="Lipzen A."/>
            <person name="Grigoriev I.V."/>
            <person name="Henrissat B."/>
            <person name="Martin F.M."/>
            <person name="Bonfante P."/>
        </authorList>
    </citation>
    <scope>NUCLEOTIDE SEQUENCE [LARGE SCALE GENOMIC DNA]</scope>
    <source>
        <strain evidence="2 3">BEG34</strain>
    </source>
</reference>
<dbReference type="Proteomes" id="UP000439903">
    <property type="component" value="Unassembled WGS sequence"/>
</dbReference>
<comment type="caution">
    <text evidence="2">The sequence shown here is derived from an EMBL/GenBank/DDBJ whole genome shotgun (WGS) entry which is preliminary data.</text>
</comment>
<dbReference type="OrthoDB" id="10492127at2759"/>
<feature type="compositionally biased region" description="Polar residues" evidence="1">
    <location>
        <begin position="10"/>
        <end position="25"/>
    </location>
</feature>
<dbReference type="EMBL" id="WTPW01000157">
    <property type="protein sequence ID" value="KAF0541168.1"/>
    <property type="molecule type" value="Genomic_DNA"/>
</dbReference>
<gene>
    <name evidence="2" type="ORF">F8M41_005818</name>
</gene>
<organism evidence="2 3">
    <name type="scientific">Gigaspora margarita</name>
    <dbReference type="NCBI Taxonomy" id="4874"/>
    <lineage>
        <taxon>Eukaryota</taxon>
        <taxon>Fungi</taxon>
        <taxon>Fungi incertae sedis</taxon>
        <taxon>Mucoromycota</taxon>
        <taxon>Glomeromycotina</taxon>
        <taxon>Glomeromycetes</taxon>
        <taxon>Diversisporales</taxon>
        <taxon>Gigasporaceae</taxon>
        <taxon>Gigaspora</taxon>
    </lineage>
</organism>